<evidence type="ECO:0000256" key="1">
    <source>
        <dbReference type="SAM" id="MobiDB-lite"/>
    </source>
</evidence>
<dbReference type="Proteomes" id="UP000271889">
    <property type="component" value="Unassembled WGS sequence"/>
</dbReference>
<keyword evidence="3" id="KW-1185">Reference proteome</keyword>
<dbReference type="OrthoDB" id="6022628at2759"/>
<dbReference type="EMBL" id="UYRV01011192">
    <property type="protein sequence ID" value="VDK57961.1"/>
    <property type="molecule type" value="Genomic_DNA"/>
</dbReference>
<feature type="region of interest" description="Disordered" evidence="1">
    <location>
        <begin position="58"/>
        <end position="92"/>
    </location>
</feature>
<name>A0A3P6SWV1_CYLGO</name>
<feature type="region of interest" description="Disordered" evidence="1">
    <location>
        <begin position="20"/>
        <end position="41"/>
    </location>
</feature>
<dbReference type="AlphaFoldDB" id="A0A3P6SWV1"/>
<feature type="compositionally biased region" description="Polar residues" evidence="1">
    <location>
        <begin position="58"/>
        <end position="75"/>
    </location>
</feature>
<gene>
    <name evidence="2" type="ORF">CGOC_LOCUS4171</name>
</gene>
<sequence length="106" mass="11599">MQPGLLSLQPSLEEIMASLDRYEDEPSSSSRDGVMSNVPQPATQSMIDAPQTNVQTIHPMSMPPQTHMSMSSQQHRPVLVGNRGGSTSVPRQAQDYAVASMLVDYR</sequence>
<evidence type="ECO:0000313" key="3">
    <source>
        <dbReference type="Proteomes" id="UP000271889"/>
    </source>
</evidence>
<protein>
    <submittedName>
        <fullName evidence="2">Uncharacterized protein</fullName>
    </submittedName>
</protein>
<organism evidence="2 3">
    <name type="scientific">Cylicostephanus goldi</name>
    <name type="common">Nematode worm</name>
    <dbReference type="NCBI Taxonomy" id="71465"/>
    <lineage>
        <taxon>Eukaryota</taxon>
        <taxon>Metazoa</taxon>
        <taxon>Ecdysozoa</taxon>
        <taxon>Nematoda</taxon>
        <taxon>Chromadorea</taxon>
        <taxon>Rhabditida</taxon>
        <taxon>Rhabditina</taxon>
        <taxon>Rhabditomorpha</taxon>
        <taxon>Strongyloidea</taxon>
        <taxon>Strongylidae</taxon>
        <taxon>Cylicostephanus</taxon>
    </lineage>
</organism>
<reference evidence="2 3" key="1">
    <citation type="submission" date="2018-11" db="EMBL/GenBank/DDBJ databases">
        <authorList>
            <consortium name="Pathogen Informatics"/>
        </authorList>
    </citation>
    <scope>NUCLEOTIDE SEQUENCE [LARGE SCALE GENOMIC DNA]</scope>
</reference>
<proteinExistence type="predicted"/>
<evidence type="ECO:0000313" key="2">
    <source>
        <dbReference type="EMBL" id="VDK57961.1"/>
    </source>
</evidence>
<feature type="compositionally biased region" description="Polar residues" evidence="1">
    <location>
        <begin position="27"/>
        <end position="41"/>
    </location>
</feature>
<accession>A0A3P6SWV1</accession>